<dbReference type="PANTHER" id="PTHR11054:SF0">
    <property type="entry name" value="6-PHOSPHOGLUCONOLACTONASE"/>
    <property type="match status" value="1"/>
</dbReference>
<sequence length="217" mass="24849">MNQNIHKFDTLETWQHAICKHLSRFSSDANLIVPGGSTPIFLFKKFFNEKRFNQLILSDERITSDKERSNFLTISSLTNSNIFKLCDFPISNHKNISLNKISDALNKIKHPDIALLGLGDDGHYASIFPSTEVIENDESNNLKIISTKIGDSFEYRITLSEKYIKRTNEILFIAKGKNKYDLINKIENKSEEVINLPIGKLINSYNGKLNIMYCVND</sequence>
<protein>
    <submittedName>
        <fullName evidence="2">6-phosphogluconolactonase</fullName>
        <ecNumber evidence="2">3.1.1.31</ecNumber>
    </submittedName>
</protein>
<dbReference type="SUPFAM" id="SSF100950">
    <property type="entry name" value="NagB/RpiA/CoA transferase-like"/>
    <property type="match status" value="1"/>
</dbReference>
<dbReference type="InterPro" id="IPR006148">
    <property type="entry name" value="Glc/Gal-6P_isomerase"/>
</dbReference>
<gene>
    <name evidence="2" type="ORF">M9B40_04205</name>
</gene>
<keyword evidence="2" id="KW-0378">Hydrolase</keyword>
<dbReference type="InterPro" id="IPR039104">
    <property type="entry name" value="6PGL"/>
</dbReference>
<proteinExistence type="predicted"/>
<dbReference type="Gene3D" id="3.40.50.1360">
    <property type="match status" value="1"/>
</dbReference>
<dbReference type="PANTHER" id="PTHR11054">
    <property type="entry name" value="6-PHOSPHOGLUCONOLACTONASE"/>
    <property type="match status" value="1"/>
</dbReference>
<reference evidence="2" key="1">
    <citation type="submission" date="2022-05" db="EMBL/GenBank/DDBJ databases">
        <title>Single-amplified genomics reveal most streamlined microbe among free-living bacteria.</title>
        <authorList>
            <person name="Roda-Garcia J."/>
            <person name="Haro-Moreno J.M."/>
            <person name="Rodriguez-Valera F."/>
            <person name="Almagro-Moreno S."/>
            <person name="Lopez-Perez M."/>
        </authorList>
    </citation>
    <scope>NUCLEOTIDE SEQUENCE</scope>
    <source>
        <strain evidence="2">TMED112-D2-2</strain>
    </source>
</reference>
<dbReference type="EMBL" id="CP097966">
    <property type="protein sequence ID" value="URQ62933.1"/>
    <property type="molecule type" value="Genomic_DNA"/>
</dbReference>
<feature type="domain" description="Glucosamine/galactosamine-6-phosphate isomerase" evidence="1">
    <location>
        <begin position="25"/>
        <end position="199"/>
    </location>
</feature>
<dbReference type="AlphaFoldDB" id="A0A9Q8TXU3"/>
<accession>A0A9Q8TXU3</accession>
<dbReference type="Proteomes" id="UP001056381">
    <property type="component" value="Chromosome"/>
</dbReference>
<dbReference type="Pfam" id="PF01182">
    <property type="entry name" value="Glucosamine_iso"/>
    <property type="match status" value="1"/>
</dbReference>
<organism evidence="2 3">
    <name type="scientific">SAR86 cluster bacterium</name>
    <dbReference type="NCBI Taxonomy" id="2030880"/>
    <lineage>
        <taxon>Bacteria</taxon>
        <taxon>Pseudomonadati</taxon>
        <taxon>Pseudomonadota</taxon>
        <taxon>Gammaproteobacteria</taxon>
        <taxon>SAR86 cluster</taxon>
    </lineage>
</organism>
<evidence type="ECO:0000313" key="2">
    <source>
        <dbReference type="EMBL" id="URQ62933.1"/>
    </source>
</evidence>
<keyword evidence="3" id="KW-1185">Reference proteome</keyword>
<dbReference type="EC" id="3.1.1.31" evidence="2"/>
<evidence type="ECO:0000259" key="1">
    <source>
        <dbReference type="Pfam" id="PF01182"/>
    </source>
</evidence>
<name>A0A9Q8TXU3_9GAMM</name>
<dbReference type="GO" id="GO:0005975">
    <property type="term" value="P:carbohydrate metabolic process"/>
    <property type="evidence" value="ECO:0007669"/>
    <property type="project" value="InterPro"/>
</dbReference>
<evidence type="ECO:0000313" key="3">
    <source>
        <dbReference type="Proteomes" id="UP001056381"/>
    </source>
</evidence>
<dbReference type="GO" id="GO:0017057">
    <property type="term" value="F:6-phosphogluconolactonase activity"/>
    <property type="evidence" value="ECO:0007669"/>
    <property type="project" value="UniProtKB-EC"/>
</dbReference>
<dbReference type="InterPro" id="IPR037171">
    <property type="entry name" value="NagB/RpiA_transferase-like"/>
</dbReference>